<proteinExistence type="predicted"/>
<accession>A0A4Z1L0G8</accession>
<feature type="region of interest" description="Disordered" evidence="1">
    <location>
        <begin position="413"/>
        <end position="439"/>
    </location>
</feature>
<protein>
    <submittedName>
        <fullName evidence="2">Uncharacterized protein</fullName>
    </submittedName>
</protein>
<sequence length="551" mass="63968">MMRAAMVREKEDHKTHLHRVASSNLPVVPRKSWEYYVAILQPGISLEKCEHGDFLWIKVKKTVTIEKILASHFKRTGRNSILMDGDVGLSIDTKIEDIKCLGLAVYAFWEIVKVEKWWEYTVSSTYIDEKTRSMKVEKHGRLLENTVLSAMAHEETGLIDSSELLQITSAKPCSIEKKEESRSLLKMTVDSTLTAYEEMRAIKFKRKTKSSLSEKKEEKPWSWETTVPSIIDNTVGARRKQTLRELSKNKSSMAHSVATKEEKSKERSEAASTNKASYVIKAGQKRKLGKATKGEMLKRELAQEDRAKIIKRRRIELESEATNEKIIQQMRTELDIKLDLMKLKNEKAPAINLLKPFVENTKLDLKRHDDYVAKQRKNMEASSQRFGKLQFKEILKRFEISWERQRQDIINRDPQFKQSVKSEPQKSTEKTTSNDQDHGSLESILKERQIHLDLQAIQRQLDIAKREYTQSKYTLRYSGNTVRLECAYCPNINIQMGLKDYRNVAGIVKRHQTSKDHTDNRYHKALRNEAAENQKTTSRSDIQQLQTTSRH</sequence>
<dbReference type="EMBL" id="PQXO01000073">
    <property type="protein sequence ID" value="TGO90236.1"/>
    <property type="molecule type" value="Genomic_DNA"/>
</dbReference>
<dbReference type="Proteomes" id="UP000297280">
    <property type="component" value="Unassembled WGS sequence"/>
</dbReference>
<comment type="caution">
    <text evidence="2">The sequence shown here is derived from an EMBL/GenBank/DDBJ whole genome shotgun (WGS) entry which is preliminary data.</text>
</comment>
<gene>
    <name evidence="2" type="ORF">BPOR_0073g00110</name>
</gene>
<keyword evidence="3" id="KW-1185">Reference proteome</keyword>
<feature type="compositionally biased region" description="Polar residues" evidence="1">
    <location>
        <begin position="533"/>
        <end position="551"/>
    </location>
</feature>
<organism evidence="2 3">
    <name type="scientific">Botrytis porri</name>
    <dbReference type="NCBI Taxonomy" id="87229"/>
    <lineage>
        <taxon>Eukaryota</taxon>
        <taxon>Fungi</taxon>
        <taxon>Dikarya</taxon>
        <taxon>Ascomycota</taxon>
        <taxon>Pezizomycotina</taxon>
        <taxon>Leotiomycetes</taxon>
        <taxon>Helotiales</taxon>
        <taxon>Sclerotiniaceae</taxon>
        <taxon>Botrytis</taxon>
    </lineage>
</organism>
<reference evidence="2 3" key="1">
    <citation type="submission" date="2017-12" db="EMBL/GenBank/DDBJ databases">
        <title>Comparative genomics of Botrytis spp.</title>
        <authorList>
            <person name="Valero-Jimenez C.A."/>
            <person name="Tapia P."/>
            <person name="Veloso J."/>
            <person name="Silva-Moreno E."/>
            <person name="Staats M."/>
            <person name="Valdes J.H."/>
            <person name="Van Kan J.A.L."/>
        </authorList>
    </citation>
    <scope>NUCLEOTIDE SEQUENCE [LARGE SCALE GENOMIC DNA]</scope>
    <source>
        <strain evidence="2 3">MUCL3349</strain>
    </source>
</reference>
<feature type="region of interest" description="Disordered" evidence="1">
    <location>
        <begin position="245"/>
        <end position="272"/>
    </location>
</feature>
<feature type="compositionally biased region" description="Basic and acidic residues" evidence="1">
    <location>
        <begin position="258"/>
        <end position="269"/>
    </location>
</feature>
<name>A0A4Z1L0G8_9HELO</name>
<evidence type="ECO:0000313" key="3">
    <source>
        <dbReference type="Proteomes" id="UP000297280"/>
    </source>
</evidence>
<evidence type="ECO:0000256" key="1">
    <source>
        <dbReference type="SAM" id="MobiDB-lite"/>
    </source>
</evidence>
<evidence type="ECO:0000313" key="2">
    <source>
        <dbReference type="EMBL" id="TGO90236.1"/>
    </source>
</evidence>
<dbReference type="AlphaFoldDB" id="A0A4Z1L0G8"/>
<feature type="region of interest" description="Disordered" evidence="1">
    <location>
        <begin position="528"/>
        <end position="551"/>
    </location>
</feature>